<feature type="region of interest" description="Disordered" evidence="1">
    <location>
        <begin position="1"/>
        <end position="147"/>
    </location>
</feature>
<organism evidence="2 3">
    <name type="scientific">Gracilariopsis chorda</name>
    <dbReference type="NCBI Taxonomy" id="448386"/>
    <lineage>
        <taxon>Eukaryota</taxon>
        <taxon>Rhodophyta</taxon>
        <taxon>Florideophyceae</taxon>
        <taxon>Rhodymeniophycidae</taxon>
        <taxon>Gracilariales</taxon>
        <taxon>Gracilariaceae</taxon>
        <taxon>Gracilariopsis</taxon>
    </lineage>
</organism>
<evidence type="ECO:0000313" key="3">
    <source>
        <dbReference type="Proteomes" id="UP000247409"/>
    </source>
</evidence>
<proteinExistence type="predicted"/>
<dbReference type="EMBL" id="NBIV01000276">
    <property type="protein sequence ID" value="PXF40621.1"/>
    <property type="molecule type" value="Genomic_DNA"/>
</dbReference>
<sequence>MAEADTQEAVASRADSLELTPIQPLTRQNPRDVTPQARLISKKVPPGDTGHNDRFAERNGALPPYSASMDDITDSGDPVKTVKATCVVPGPPPATATERNERGSVSSDENCEAEGDNATSQALESRDEKEGATAHVETVKYHGDRERKERNKVQVAWSQGKLVSAEPTVGEVGQEGEHPHHTVHRKPAVREAFAGYSQVYIDEVNHVFVD</sequence>
<evidence type="ECO:0000256" key="1">
    <source>
        <dbReference type="SAM" id="MobiDB-lite"/>
    </source>
</evidence>
<evidence type="ECO:0000313" key="2">
    <source>
        <dbReference type="EMBL" id="PXF40621.1"/>
    </source>
</evidence>
<comment type="caution">
    <text evidence="2">The sequence shown here is derived from an EMBL/GenBank/DDBJ whole genome shotgun (WGS) entry which is preliminary data.</text>
</comment>
<accession>A0A2V3IEZ7</accession>
<keyword evidence="3" id="KW-1185">Reference proteome</keyword>
<feature type="compositionally biased region" description="Basic and acidic residues" evidence="1">
    <location>
        <begin position="124"/>
        <end position="147"/>
    </location>
</feature>
<reference evidence="2 3" key="1">
    <citation type="journal article" date="2018" name="Mol. Biol. Evol.">
        <title>Analysis of the draft genome of the red seaweed Gracilariopsis chorda provides insights into genome size evolution in Rhodophyta.</title>
        <authorList>
            <person name="Lee J."/>
            <person name="Yang E.C."/>
            <person name="Graf L."/>
            <person name="Yang J.H."/>
            <person name="Qiu H."/>
            <person name="Zel Zion U."/>
            <person name="Chan C.X."/>
            <person name="Stephens T.G."/>
            <person name="Weber A.P.M."/>
            <person name="Boo G.H."/>
            <person name="Boo S.M."/>
            <person name="Kim K.M."/>
            <person name="Shin Y."/>
            <person name="Jung M."/>
            <person name="Lee S.J."/>
            <person name="Yim H.S."/>
            <person name="Lee J.H."/>
            <person name="Bhattacharya D."/>
            <person name="Yoon H.S."/>
        </authorList>
    </citation>
    <scope>NUCLEOTIDE SEQUENCE [LARGE SCALE GENOMIC DNA]</scope>
    <source>
        <strain evidence="2 3">SKKU-2015</strain>
        <tissue evidence="2">Whole body</tissue>
    </source>
</reference>
<protein>
    <submittedName>
        <fullName evidence="2">Uncharacterized protein</fullName>
    </submittedName>
</protein>
<dbReference type="Proteomes" id="UP000247409">
    <property type="component" value="Unassembled WGS sequence"/>
</dbReference>
<gene>
    <name evidence="2" type="ORF">BWQ96_09652</name>
</gene>
<name>A0A2V3IEZ7_9FLOR</name>
<dbReference type="AlphaFoldDB" id="A0A2V3IEZ7"/>